<dbReference type="eggNOG" id="COG0824">
    <property type="taxonomic scope" value="Bacteria"/>
</dbReference>
<dbReference type="RefSeq" id="WP_037333306.1">
    <property type="nucleotide sequence ID" value="NZ_APNK01000002.1"/>
</dbReference>
<name>A0A084IQ58_SALHC</name>
<organism evidence="1 2">
    <name type="scientific">Salinisphaera hydrothermalis (strain C41B8)</name>
    <dbReference type="NCBI Taxonomy" id="1304275"/>
    <lineage>
        <taxon>Bacteria</taxon>
        <taxon>Pseudomonadati</taxon>
        <taxon>Pseudomonadota</taxon>
        <taxon>Gammaproteobacteria</taxon>
        <taxon>Salinisphaerales</taxon>
        <taxon>Salinisphaeraceae</taxon>
        <taxon>Salinisphaera</taxon>
    </lineage>
</organism>
<dbReference type="AlphaFoldDB" id="A0A084IQ58"/>
<comment type="caution">
    <text evidence="1">The sequence shown here is derived from an EMBL/GenBank/DDBJ whole genome shotgun (WGS) entry which is preliminary data.</text>
</comment>
<evidence type="ECO:0000313" key="1">
    <source>
        <dbReference type="EMBL" id="KEZ78842.1"/>
    </source>
</evidence>
<dbReference type="SUPFAM" id="SSF54637">
    <property type="entry name" value="Thioesterase/thiol ester dehydrase-isomerase"/>
    <property type="match status" value="1"/>
</dbReference>
<gene>
    <name evidence="1" type="ORF">C41B8_01892</name>
</gene>
<proteinExistence type="predicted"/>
<dbReference type="Proteomes" id="UP000028302">
    <property type="component" value="Unassembled WGS sequence"/>
</dbReference>
<protein>
    <submittedName>
        <fullName evidence="1">Thioesterase</fullName>
    </submittedName>
</protein>
<sequence>MIEHRSQIEFQVPFFDVDSMHIAWHGHYAKYFELARCQLLEELGHDYDAMAASGFSWPIVDLRVRYMRSLTFKQWVRVTATLKRWDQQLRIAYRVRDRDSGASLARGSTLQVPVEIESGQRYPDTPDAVRAALARFAQRS</sequence>
<keyword evidence="2" id="KW-1185">Reference proteome</keyword>
<dbReference type="CDD" id="cd00586">
    <property type="entry name" value="4HBT"/>
    <property type="match status" value="1"/>
</dbReference>
<accession>A0A084IQ58</accession>
<reference evidence="1 2" key="1">
    <citation type="submission" date="2013-03" db="EMBL/GenBank/DDBJ databases">
        <title>Salinisphaera hydrothermalis C41B8 Genome Sequencing.</title>
        <authorList>
            <person name="Li C."/>
            <person name="Lai Q."/>
            <person name="Shao Z."/>
        </authorList>
    </citation>
    <scope>NUCLEOTIDE SEQUENCE [LARGE SCALE GENOMIC DNA]</scope>
    <source>
        <strain evidence="1 2">C41B8</strain>
    </source>
</reference>
<dbReference type="Gene3D" id="3.10.129.10">
    <property type="entry name" value="Hotdog Thioesterase"/>
    <property type="match status" value="1"/>
</dbReference>
<dbReference type="STRING" id="1304275.C41B8_01892"/>
<evidence type="ECO:0000313" key="2">
    <source>
        <dbReference type="Proteomes" id="UP000028302"/>
    </source>
</evidence>
<dbReference type="Pfam" id="PF13279">
    <property type="entry name" value="4HBT_2"/>
    <property type="match status" value="1"/>
</dbReference>
<dbReference type="PATRIC" id="fig|1304275.5.peg.382"/>
<dbReference type="EMBL" id="APNK01000002">
    <property type="protein sequence ID" value="KEZ78842.1"/>
    <property type="molecule type" value="Genomic_DNA"/>
</dbReference>
<dbReference type="InterPro" id="IPR029069">
    <property type="entry name" value="HotDog_dom_sf"/>
</dbReference>